<dbReference type="STRING" id="10228.B3S794"/>
<dbReference type="InParanoid" id="B3S794"/>
<dbReference type="InterPro" id="IPR013783">
    <property type="entry name" value="Ig-like_fold"/>
</dbReference>
<feature type="domain" description="Ig-like" evidence="3">
    <location>
        <begin position="15"/>
        <end position="105"/>
    </location>
</feature>
<dbReference type="SMART" id="SM00409">
    <property type="entry name" value="IG"/>
    <property type="match status" value="1"/>
</dbReference>
<organism evidence="4 5">
    <name type="scientific">Trichoplax adhaerens</name>
    <name type="common">Trichoplax reptans</name>
    <dbReference type="NCBI Taxonomy" id="10228"/>
    <lineage>
        <taxon>Eukaryota</taxon>
        <taxon>Metazoa</taxon>
        <taxon>Placozoa</taxon>
        <taxon>Uniplacotomia</taxon>
        <taxon>Trichoplacea</taxon>
        <taxon>Trichoplacidae</taxon>
        <taxon>Trichoplax</taxon>
    </lineage>
</organism>
<evidence type="ECO:0000313" key="5">
    <source>
        <dbReference type="Proteomes" id="UP000009022"/>
    </source>
</evidence>
<dbReference type="EMBL" id="DS985253">
    <property type="protein sequence ID" value="EDV21445.1"/>
    <property type="molecule type" value="Genomic_DNA"/>
</dbReference>
<dbReference type="Pfam" id="PF17517">
    <property type="entry name" value="IgGFc_binding"/>
    <property type="match status" value="1"/>
</dbReference>
<dbReference type="eggNOG" id="KOG1216">
    <property type="taxonomic scope" value="Eukaryota"/>
</dbReference>
<dbReference type="OrthoDB" id="6236007at2759"/>
<protein>
    <recommendedName>
        <fullName evidence="3">Ig-like domain-containing protein</fullName>
    </recommendedName>
</protein>
<dbReference type="Pfam" id="PF07679">
    <property type="entry name" value="I-set"/>
    <property type="match status" value="1"/>
</dbReference>
<dbReference type="Gene3D" id="2.60.40.10">
    <property type="entry name" value="Immunoglobulins"/>
    <property type="match status" value="1"/>
</dbReference>
<dbReference type="KEGG" id="tad:TRIADDRAFT_60085"/>
<dbReference type="PANTHER" id="PTHR46534:SF1">
    <property type="entry name" value="IGGFC-BINDING PROTEIN N-TERMINAL DOMAIN-CONTAINING PROTEIN"/>
    <property type="match status" value="1"/>
</dbReference>
<reference evidence="4 5" key="1">
    <citation type="journal article" date="2008" name="Nature">
        <title>The Trichoplax genome and the nature of placozoans.</title>
        <authorList>
            <person name="Srivastava M."/>
            <person name="Begovic E."/>
            <person name="Chapman J."/>
            <person name="Putnam N.H."/>
            <person name="Hellsten U."/>
            <person name="Kawashima T."/>
            <person name="Kuo A."/>
            <person name="Mitros T."/>
            <person name="Salamov A."/>
            <person name="Carpenter M.L."/>
            <person name="Signorovitch A.Y."/>
            <person name="Moreno M.A."/>
            <person name="Kamm K."/>
            <person name="Grimwood J."/>
            <person name="Schmutz J."/>
            <person name="Shapiro H."/>
            <person name="Grigoriev I.V."/>
            <person name="Buss L.W."/>
            <person name="Schierwater B."/>
            <person name="Dellaporta S.L."/>
            <person name="Rokhsar D.S."/>
        </authorList>
    </citation>
    <scope>NUCLEOTIDE SEQUENCE [LARGE SCALE GENOMIC DNA]</scope>
    <source>
        <strain evidence="4 5">Grell-BS-1999</strain>
    </source>
</reference>
<dbReference type="RefSeq" id="XP_002116045.1">
    <property type="nucleotide sequence ID" value="XM_002116009.1"/>
</dbReference>
<name>B3S794_TRIAD</name>
<dbReference type="PANTHER" id="PTHR46534">
    <property type="entry name" value="IGGFC_BINDING DOMAIN-CONTAINING PROTEIN"/>
    <property type="match status" value="1"/>
</dbReference>
<evidence type="ECO:0000313" key="4">
    <source>
        <dbReference type="EMBL" id="EDV21445.1"/>
    </source>
</evidence>
<dbReference type="InterPro" id="IPR003598">
    <property type="entry name" value="Ig_sub2"/>
</dbReference>
<dbReference type="InterPro" id="IPR036179">
    <property type="entry name" value="Ig-like_dom_sf"/>
</dbReference>
<evidence type="ECO:0000256" key="1">
    <source>
        <dbReference type="ARBA" id="ARBA00023157"/>
    </source>
</evidence>
<evidence type="ECO:0000259" key="3">
    <source>
        <dbReference type="PROSITE" id="PS50835"/>
    </source>
</evidence>
<dbReference type="PhylomeDB" id="B3S794"/>
<dbReference type="HOGENOM" id="CLU_029489_1_0_1"/>
<sequence length="579" mass="63854">MYGDGHTKLRLAEYPRIIQHPKSVNIIYGKTLTLQCNGTSSPIANVTWLKDGNPLTSYDDMKLILNFYVYSRLTISNITTQDEGLYQCRYDNIIGSITSEVATVTIYDSETAQSIGREFHFGYLDTIRSAAIPFAVITALSKSTDTKTIRSIGREFYFGLFSSGSAGATVAAIVTALDKSAAITVRNNYFNTATQYNVSSYSSTTVKLKATSENRVTGIASKTIHITSDEDITVTSLQASSTLASSCHILPVQFYGKEYVIATYTPLIYGHMLIISKDANTQVEISFPSNTNYGGQTYSRNRNLTINLLPNQGFFFQIAQDLTGTIIYSNKDISVLAGNLCANVPTSNRYCEPLQEHYIPSKYLGQNYILSTFTGRAAGDIYRIVAAYDNTTVRLQSASSNYNLSRGEFTQFELASGTDSFLTCDKPCLVVQFAKGTNADLKGADPFMTIVPAIEQYSNNLVITVPSLFTIYNINPNYVLITIQDKYKDGLMLNGKVLQGISWRQVTTNDVSNVYSTASINISIGTSRLTHNDSSMTYGAIQYGWASGSIGYGSFGDIQWSTMFSCKSIEFTVYDNRIH</sequence>
<dbReference type="PROSITE" id="PS50835">
    <property type="entry name" value="IG_LIKE"/>
    <property type="match status" value="1"/>
</dbReference>
<keyword evidence="2" id="KW-0393">Immunoglobulin domain</keyword>
<dbReference type="Proteomes" id="UP000009022">
    <property type="component" value="Unassembled WGS sequence"/>
</dbReference>
<dbReference type="FunFam" id="2.60.40.10:FF:000032">
    <property type="entry name" value="palladin isoform X1"/>
    <property type="match status" value="1"/>
</dbReference>
<dbReference type="InterPro" id="IPR007110">
    <property type="entry name" value="Ig-like_dom"/>
</dbReference>
<keyword evidence="1" id="KW-1015">Disulfide bond</keyword>
<accession>B3S794</accession>
<dbReference type="SUPFAM" id="SSF48726">
    <property type="entry name" value="Immunoglobulin"/>
    <property type="match status" value="1"/>
</dbReference>
<dbReference type="InterPro" id="IPR003599">
    <property type="entry name" value="Ig_sub"/>
</dbReference>
<dbReference type="SMART" id="SM00408">
    <property type="entry name" value="IGc2"/>
    <property type="match status" value="1"/>
</dbReference>
<proteinExistence type="predicted"/>
<gene>
    <name evidence="4" type="ORF">TRIADDRAFT_60085</name>
</gene>
<dbReference type="CTD" id="6757343"/>
<dbReference type="AlphaFoldDB" id="B3S794"/>
<evidence type="ECO:0000256" key="2">
    <source>
        <dbReference type="ARBA" id="ARBA00023319"/>
    </source>
</evidence>
<dbReference type="InterPro" id="IPR013098">
    <property type="entry name" value="Ig_I-set"/>
</dbReference>
<dbReference type="InterPro" id="IPR035234">
    <property type="entry name" value="IgGFc-bd_N"/>
</dbReference>
<dbReference type="OMA" id="HACTSEN"/>
<keyword evidence="5" id="KW-1185">Reference proteome</keyword>
<dbReference type="GeneID" id="6757343"/>